<reference evidence="2 4" key="1">
    <citation type="submission" date="2016-08" db="EMBL/GenBank/DDBJ databases">
        <title>Characterization of Isolates of Eisenbergiella tayi Derived from Blood Cultures, Using Whole Genome Sequencing.</title>
        <authorList>
            <person name="Bernier A.-M."/>
            <person name="Burdz T."/>
            <person name="Wiebe D."/>
            <person name="Bernard K."/>
        </authorList>
    </citation>
    <scope>NUCLEOTIDE SEQUENCE [LARGE SCALE GENOMIC DNA]</scope>
    <source>
        <strain evidence="2 4">NML120146</strain>
    </source>
</reference>
<sequence length="63" mass="7475">MAAGQSGVFSEKKRRIFVFCQEKLFFLKKIKGFRVLTQNIKDSELIFVRKRDRIRVSFPAYSD</sequence>
<evidence type="ECO:0000313" key="3">
    <source>
        <dbReference type="Proteomes" id="UP000094271"/>
    </source>
</evidence>
<comment type="caution">
    <text evidence="1">The sequence shown here is derived from an EMBL/GenBank/DDBJ whole genome shotgun (WGS) entry which is preliminary data.</text>
</comment>
<keyword evidence="4" id="KW-1185">Reference proteome</keyword>
<reference evidence="1 3" key="2">
    <citation type="submission" date="2016-08" db="EMBL/GenBank/DDBJ databases">
        <authorList>
            <person name="Seilhamer J.J."/>
        </authorList>
    </citation>
    <scope>NUCLEOTIDE SEQUENCE [LARGE SCALE GENOMIC DNA]</scope>
    <source>
        <strain evidence="1 3">NML150140-1</strain>
    </source>
</reference>
<protein>
    <submittedName>
        <fullName evidence="1">Uncharacterized protein</fullName>
    </submittedName>
</protein>
<proteinExistence type="predicted"/>
<dbReference type="Proteomes" id="UP000094271">
    <property type="component" value="Unassembled WGS sequence"/>
</dbReference>
<dbReference type="Proteomes" id="UP000094869">
    <property type="component" value="Unassembled WGS sequence"/>
</dbReference>
<evidence type="ECO:0000313" key="4">
    <source>
        <dbReference type="Proteomes" id="UP000094869"/>
    </source>
</evidence>
<evidence type="ECO:0000313" key="2">
    <source>
        <dbReference type="EMBL" id="ODR58496.1"/>
    </source>
</evidence>
<gene>
    <name evidence="1" type="ORF">BEI59_08205</name>
    <name evidence="2" type="ORF">BEI63_08270</name>
</gene>
<dbReference type="EMBL" id="MEHA01000004">
    <property type="protein sequence ID" value="ODR53647.1"/>
    <property type="molecule type" value="Genomic_DNA"/>
</dbReference>
<evidence type="ECO:0000313" key="1">
    <source>
        <dbReference type="EMBL" id="ODR53647.1"/>
    </source>
</evidence>
<name>A0A1E3UN71_9FIRM</name>
<organism evidence="1 3">
    <name type="scientific">Eisenbergiella tayi</name>
    <dbReference type="NCBI Taxonomy" id="1432052"/>
    <lineage>
        <taxon>Bacteria</taxon>
        <taxon>Bacillati</taxon>
        <taxon>Bacillota</taxon>
        <taxon>Clostridia</taxon>
        <taxon>Lachnospirales</taxon>
        <taxon>Lachnospiraceae</taxon>
        <taxon>Eisenbergiella</taxon>
    </lineage>
</organism>
<dbReference type="AlphaFoldDB" id="A0A1E3UN71"/>
<dbReference type="EMBL" id="MEHD01000019">
    <property type="protein sequence ID" value="ODR58496.1"/>
    <property type="molecule type" value="Genomic_DNA"/>
</dbReference>
<accession>A0A1E3UN71</accession>